<dbReference type="FunFam" id="1.10.10.60:FF:000010">
    <property type="entry name" value="Transcriptional activator Myb isoform A"/>
    <property type="match status" value="1"/>
</dbReference>
<keyword evidence="1" id="KW-0677">Repeat</keyword>
<dbReference type="PANTHER" id="PTHR45614">
    <property type="entry name" value="MYB PROTEIN-RELATED"/>
    <property type="match status" value="1"/>
</dbReference>
<proteinExistence type="predicted"/>
<dbReference type="OrthoDB" id="2143914at2759"/>
<dbReference type="InterPro" id="IPR001005">
    <property type="entry name" value="SANT/Myb"/>
</dbReference>
<dbReference type="InterPro" id="IPR050560">
    <property type="entry name" value="MYB_TF"/>
</dbReference>
<keyword evidence="2" id="KW-0238">DNA-binding</keyword>
<dbReference type="Pfam" id="PF13921">
    <property type="entry name" value="Myb_DNA-bind_6"/>
    <property type="match status" value="1"/>
</dbReference>
<dbReference type="PROSITE" id="PS51294">
    <property type="entry name" value="HTH_MYB"/>
    <property type="match status" value="2"/>
</dbReference>
<feature type="domain" description="Myb-like" evidence="4">
    <location>
        <begin position="127"/>
        <end position="177"/>
    </location>
</feature>
<sequence>MNLIESEDKSAGLSSDNFTSFSSAKRQRKAPTAYKDFYSSIPTIKNGAKNAKSNSDCQSSVSEDQISLKQSKIQLSEFYKGPWTPEEDSIVKRLVETYGPHHWSIIASHLPGRIGKQCRERWHNHLNPNIKRDDWTAEEDIEIINAHMKLGNRWAEIAKLLPGRTDNSIKNHWNSTLKRKIKLAKKDCDGEFLTKKQKIDDEVGEYVKKNINRLVDKNYKHEEQNENCFSPMKSEDLDTVSSTPAKNVHLLFYVKPDYQLLEINTNISARNIIRSIEEQVKIIN</sequence>
<evidence type="ECO:0000259" key="5">
    <source>
        <dbReference type="PROSITE" id="PS51294"/>
    </source>
</evidence>
<reference evidence="6 7" key="1">
    <citation type="submission" date="2016-11" db="EMBL/GenBank/DDBJ databases">
        <title>The macronuclear genome of Stentor coeruleus: a giant cell with tiny introns.</title>
        <authorList>
            <person name="Slabodnick M."/>
            <person name="Ruby J.G."/>
            <person name="Reiff S.B."/>
            <person name="Swart E.C."/>
            <person name="Gosai S."/>
            <person name="Prabakaran S."/>
            <person name="Witkowska E."/>
            <person name="Larue G.E."/>
            <person name="Fisher S."/>
            <person name="Freeman R.M."/>
            <person name="Gunawardena J."/>
            <person name="Chu W."/>
            <person name="Stover N.A."/>
            <person name="Gregory B.D."/>
            <person name="Nowacki M."/>
            <person name="Derisi J."/>
            <person name="Roy S.W."/>
            <person name="Marshall W.F."/>
            <person name="Sood P."/>
        </authorList>
    </citation>
    <scope>NUCLEOTIDE SEQUENCE [LARGE SCALE GENOMIC DNA]</scope>
    <source>
        <strain evidence="6">WM001</strain>
    </source>
</reference>
<dbReference type="GO" id="GO:0005634">
    <property type="term" value="C:nucleus"/>
    <property type="evidence" value="ECO:0007669"/>
    <property type="project" value="TreeGrafter"/>
</dbReference>
<evidence type="ECO:0000256" key="2">
    <source>
        <dbReference type="ARBA" id="ARBA00023125"/>
    </source>
</evidence>
<dbReference type="EMBL" id="MPUH01000331">
    <property type="protein sequence ID" value="OMJ82688.1"/>
    <property type="molecule type" value="Genomic_DNA"/>
</dbReference>
<name>A0A1R2C0Z2_9CILI</name>
<feature type="region of interest" description="Disordered" evidence="3">
    <location>
        <begin position="1"/>
        <end position="32"/>
    </location>
</feature>
<dbReference type="GO" id="GO:0000981">
    <property type="term" value="F:DNA-binding transcription factor activity, RNA polymerase II-specific"/>
    <property type="evidence" value="ECO:0007669"/>
    <property type="project" value="TreeGrafter"/>
</dbReference>
<dbReference type="InterPro" id="IPR017930">
    <property type="entry name" value="Myb_dom"/>
</dbReference>
<dbReference type="CDD" id="cd00167">
    <property type="entry name" value="SANT"/>
    <property type="match status" value="2"/>
</dbReference>
<dbReference type="AlphaFoldDB" id="A0A1R2C0Z2"/>
<dbReference type="Proteomes" id="UP000187209">
    <property type="component" value="Unassembled WGS sequence"/>
</dbReference>
<dbReference type="PROSITE" id="PS50090">
    <property type="entry name" value="MYB_LIKE"/>
    <property type="match status" value="2"/>
</dbReference>
<feature type="domain" description="HTH myb-type" evidence="5">
    <location>
        <begin position="127"/>
        <end position="181"/>
    </location>
</feature>
<evidence type="ECO:0000313" key="7">
    <source>
        <dbReference type="Proteomes" id="UP000187209"/>
    </source>
</evidence>
<keyword evidence="7" id="KW-1185">Reference proteome</keyword>
<feature type="compositionally biased region" description="Polar residues" evidence="3">
    <location>
        <begin position="12"/>
        <end position="24"/>
    </location>
</feature>
<evidence type="ECO:0000256" key="1">
    <source>
        <dbReference type="ARBA" id="ARBA00022737"/>
    </source>
</evidence>
<evidence type="ECO:0000313" key="6">
    <source>
        <dbReference type="EMBL" id="OMJ82688.1"/>
    </source>
</evidence>
<organism evidence="6 7">
    <name type="scientific">Stentor coeruleus</name>
    <dbReference type="NCBI Taxonomy" id="5963"/>
    <lineage>
        <taxon>Eukaryota</taxon>
        <taxon>Sar</taxon>
        <taxon>Alveolata</taxon>
        <taxon>Ciliophora</taxon>
        <taxon>Postciliodesmatophora</taxon>
        <taxon>Heterotrichea</taxon>
        <taxon>Heterotrichida</taxon>
        <taxon>Stentoridae</taxon>
        <taxon>Stentor</taxon>
    </lineage>
</organism>
<protein>
    <submittedName>
        <fullName evidence="6">Uncharacterized protein</fullName>
    </submittedName>
</protein>
<dbReference type="Gene3D" id="1.10.10.60">
    <property type="entry name" value="Homeodomain-like"/>
    <property type="match status" value="2"/>
</dbReference>
<comment type="caution">
    <text evidence="6">The sequence shown here is derived from an EMBL/GenBank/DDBJ whole genome shotgun (WGS) entry which is preliminary data.</text>
</comment>
<dbReference type="PANTHER" id="PTHR45614:SF25">
    <property type="entry name" value="MYB PROTEIN"/>
    <property type="match status" value="1"/>
</dbReference>
<feature type="compositionally biased region" description="Basic and acidic residues" evidence="3">
    <location>
        <begin position="1"/>
        <end position="10"/>
    </location>
</feature>
<evidence type="ECO:0000259" key="4">
    <source>
        <dbReference type="PROSITE" id="PS50090"/>
    </source>
</evidence>
<evidence type="ECO:0000256" key="3">
    <source>
        <dbReference type="SAM" id="MobiDB-lite"/>
    </source>
</evidence>
<feature type="domain" description="Myb-like" evidence="4">
    <location>
        <begin position="75"/>
        <end position="126"/>
    </location>
</feature>
<dbReference type="InterPro" id="IPR009057">
    <property type="entry name" value="Homeodomain-like_sf"/>
</dbReference>
<feature type="domain" description="HTH myb-type" evidence="5">
    <location>
        <begin position="80"/>
        <end position="126"/>
    </location>
</feature>
<dbReference type="SUPFAM" id="SSF46689">
    <property type="entry name" value="Homeodomain-like"/>
    <property type="match status" value="1"/>
</dbReference>
<dbReference type="GO" id="GO:0000978">
    <property type="term" value="F:RNA polymerase II cis-regulatory region sequence-specific DNA binding"/>
    <property type="evidence" value="ECO:0007669"/>
    <property type="project" value="TreeGrafter"/>
</dbReference>
<dbReference type="SMART" id="SM00717">
    <property type="entry name" value="SANT"/>
    <property type="match status" value="2"/>
</dbReference>
<accession>A0A1R2C0Z2</accession>
<gene>
    <name evidence="6" type="ORF">SteCoe_16560</name>
</gene>